<feature type="compositionally biased region" description="Polar residues" evidence="1">
    <location>
        <begin position="85"/>
        <end position="95"/>
    </location>
</feature>
<dbReference type="OrthoDB" id="3226344at2759"/>
<evidence type="ECO:0000313" key="2">
    <source>
        <dbReference type="EMBL" id="KIJ15971.1"/>
    </source>
</evidence>
<dbReference type="Proteomes" id="UP000053647">
    <property type="component" value="Unassembled WGS sequence"/>
</dbReference>
<feature type="compositionally biased region" description="Low complexity" evidence="1">
    <location>
        <begin position="37"/>
        <end position="51"/>
    </location>
</feature>
<feature type="compositionally biased region" description="Low complexity" evidence="1">
    <location>
        <begin position="173"/>
        <end position="184"/>
    </location>
</feature>
<feature type="region of interest" description="Disordered" evidence="1">
    <location>
        <begin position="1"/>
        <end position="345"/>
    </location>
</feature>
<reference evidence="3" key="2">
    <citation type="submission" date="2015-01" db="EMBL/GenBank/DDBJ databases">
        <title>Evolutionary Origins and Diversification of the Mycorrhizal Mutualists.</title>
        <authorList>
            <consortium name="DOE Joint Genome Institute"/>
            <consortium name="Mycorrhizal Genomics Consortium"/>
            <person name="Kohler A."/>
            <person name="Kuo A."/>
            <person name="Nagy L.G."/>
            <person name="Floudas D."/>
            <person name="Copeland A."/>
            <person name="Barry K.W."/>
            <person name="Cichocki N."/>
            <person name="Veneault-Fourrey C."/>
            <person name="LaButti K."/>
            <person name="Lindquist E.A."/>
            <person name="Lipzen A."/>
            <person name="Lundell T."/>
            <person name="Morin E."/>
            <person name="Murat C."/>
            <person name="Riley R."/>
            <person name="Ohm R."/>
            <person name="Sun H."/>
            <person name="Tunlid A."/>
            <person name="Henrissat B."/>
            <person name="Grigoriev I.V."/>
            <person name="Hibbett D.S."/>
            <person name="Martin F."/>
        </authorList>
    </citation>
    <scope>NUCLEOTIDE SEQUENCE [LARGE SCALE GENOMIC DNA]</scope>
    <source>
        <strain evidence="3">ATCC 200175</strain>
    </source>
</reference>
<reference evidence="2 3" key="1">
    <citation type="submission" date="2014-06" db="EMBL/GenBank/DDBJ databases">
        <authorList>
            <consortium name="DOE Joint Genome Institute"/>
            <person name="Kuo A."/>
            <person name="Kohler A."/>
            <person name="Nagy L.G."/>
            <person name="Floudas D."/>
            <person name="Copeland A."/>
            <person name="Barry K.W."/>
            <person name="Cichocki N."/>
            <person name="Veneault-Fourrey C."/>
            <person name="LaButti K."/>
            <person name="Lindquist E.A."/>
            <person name="Lipzen A."/>
            <person name="Lundell T."/>
            <person name="Morin E."/>
            <person name="Murat C."/>
            <person name="Sun H."/>
            <person name="Tunlid A."/>
            <person name="Henrissat B."/>
            <person name="Grigoriev I.V."/>
            <person name="Hibbett D.S."/>
            <person name="Martin F."/>
            <person name="Nordberg H.P."/>
            <person name="Cantor M.N."/>
            <person name="Hua S.X."/>
        </authorList>
    </citation>
    <scope>NUCLEOTIDE SEQUENCE [LARGE SCALE GENOMIC DNA]</scope>
    <source>
        <strain evidence="2 3">ATCC 200175</strain>
    </source>
</reference>
<feature type="compositionally biased region" description="Basic residues" evidence="1">
    <location>
        <begin position="1"/>
        <end position="11"/>
    </location>
</feature>
<feature type="compositionally biased region" description="Polar residues" evidence="1">
    <location>
        <begin position="251"/>
        <end position="263"/>
    </location>
</feature>
<accession>A0A0C9UAL2</accession>
<sequence length="418" mass="44978">MSPPTTHRRHPSAPPAVVVQPTKVPGILSISKPLRTSSPRQHQLQQPQSHQRPQHRSPKPKHLGPQSRTPQPQLPEAQSGEESSKPVQSKQSSDPVATVVEKKLQTQSGTPLEKSARGRQSKAPKDKGATRSTSVHAHARRNNVRQPSPPIHSSQVEGNTTQSFAHRIIDPAVNSFDPFVVSSDSDSDNSRPPLMSLPFNNGSAKGALALAAQPSGKLARRRTRTPQAPSTPTPASRAVPVPRTAKHSAHRNNVSRSAPNPSALSRPENRRTSAALPPDFPVCDDTTDVEDSSPPSTPTRESTLQTTWQQLAYDGPRTAPLATSNDFSFAGPSGPSPSPVRRHYRTPSEGVFNMSFDEDMSPTCSSSEELKKLFGFPPKRYGSVGPSATRAGNDKAGFFASSLFQNSPSPDELPPPAF</sequence>
<evidence type="ECO:0000256" key="1">
    <source>
        <dbReference type="SAM" id="MobiDB-lite"/>
    </source>
</evidence>
<name>A0A0C9UAL2_PAXIN</name>
<dbReference type="HOGENOM" id="CLU_033553_0_0_1"/>
<organism evidence="2 3">
    <name type="scientific">Paxillus involutus ATCC 200175</name>
    <dbReference type="NCBI Taxonomy" id="664439"/>
    <lineage>
        <taxon>Eukaryota</taxon>
        <taxon>Fungi</taxon>
        <taxon>Dikarya</taxon>
        <taxon>Basidiomycota</taxon>
        <taxon>Agaricomycotina</taxon>
        <taxon>Agaricomycetes</taxon>
        <taxon>Agaricomycetidae</taxon>
        <taxon>Boletales</taxon>
        <taxon>Paxilineae</taxon>
        <taxon>Paxillaceae</taxon>
        <taxon>Paxillus</taxon>
    </lineage>
</organism>
<evidence type="ECO:0000313" key="3">
    <source>
        <dbReference type="Proteomes" id="UP000053647"/>
    </source>
</evidence>
<feature type="compositionally biased region" description="Basic residues" evidence="1">
    <location>
        <begin position="52"/>
        <end position="62"/>
    </location>
</feature>
<feature type="compositionally biased region" description="Polar residues" evidence="1">
    <location>
        <begin position="151"/>
        <end position="164"/>
    </location>
</feature>
<dbReference type="AlphaFoldDB" id="A0A0C9UAL2"/>
<proteinExistence type="predicted"/>
<feature type="compositionally biased region" description="Low complexity" evidence="1">
    <location>
        <begin position="225"/>
        <end position="238"/>
    </location>
</feature>
<dbReference type="EMBL" id="KN819335">
    <property type="protein sequence ID" value="KIJ15971.1"/>
    <property type="molecule type" value="Genomic_DNA"/>
</dbReference>
<gene>
    <name evidence="2" type="ORF">PAXINDRAFT_11541</name>
</gene>
<protein>
    <submittedName>
        <fullName evidence="2">Unplaced genomic scaffold PAXINscaffold_13, whole genome shotgun sequence</fullName>
    </submittedName>
</protein>
<keyword evidence="3" id="KW-1185">Reference proteome</keyword>
<feature type="compositionally biased region" description="Low complexity" evidence="1">
    <location>
        <begin position="292"/>
        <end position="303"/>
    </location>
</feature>